<feature type="region of interest" description="Disordered" evidence="1">
    <location>
        <begin position="151"/>
        <end position="176"/>
    </location>
</feature>
<gene>
    <name evidence="3" type="ORF">DI564_04705</name>
</gene>
<dbReference type="Proteomes" id="UP000249046">
    <property type="component" value="Unassembled WGS sequence"/>
</dbReference>
<organism evidence="3 4">
    <name type="scientific">Rhodanobacter denitrificans</name>
    <dbReference type="NCBI Taxonomy" id="666685"/>
    <lineage>
        <taxon>Bacteria</taxon>
        <taxon>Pseudomonadati</taxon>
        <taxon>Pseudomonadota</taxon>
        <taxon>Gammaproteobacteria</taxon>
        <taxon>Lysobacterales</taxon>
        <taxon>Rhodanobacteraceae</taxon>
        <taxon>Rhodanobacter</taxon>
    </lineage>
</organism>
<dbReference type="InterPro" id="IPR009576">
    <property type="entry name" value="Biofilm_formation_YgiB"/>
</dbReference>
<feature type="compositionally biased region" description="Gly residues" evidence="1">
    <location>
        <begin position="165"/>
        <end position="176"/>
    </location>
</feature>
<evidence type="ECO:0008006" key="5">
    <source>
        <dbReference type="Google" id="ProtNLM"/>
    </source>
</evidence>
<protein>
    <recommendedName>
        <fullName evidence="5">DUF1190 domain-containing protein</fullName>
    </recommendedName>
</protein>
<reference evidence="3 4" key="1">
    <citation type="submission" date="2017-08" db="EMBL/GenBank/DDBJ databases">
        <title>Infants hospitalized years apart are colonized by the same room-sourced microbial strains.</title>
        <authorList>
            <person name="Brooks B."/>
            <person name="Olm M.R."/>
            <person name="Firek B.A."/>
            <person name="Baker R."/>
            <person name="Thomas B.C."/>
            <person name="Morowitz M.J."/>
            <person name="Banfield J.F."/>
        </authorList>
    </citation>
    <scope>NUCLEOTIDE SEQUENCE [LARGE SCALE GENOMIC DNA]</scope>
    <source>
        <strain evidence="3">S2_005_003_R2_42</strain>
    </source>
</reference>
<accession>A0A2W5MFF6</accession>
<sequence length="176" mass="18411">MKRSRTAALLIMGATPLALTSCSRETQTEGLYTSVESCIAQTNDSYNCQQAFDQARRQAETDAPRYASREACVAEHGADACQPRSDASGHSYFMPLMTGFLIGQLMRGGQTVGLNGAPAFQDRAGNWQRPATPSSGGVYRPGSLGTTAMAPIAAQPDRAPTVTRGGFGSRSAGSGG</sequence>
<feature type="signal peptide" evidence="2">
    <location>
        <begin position="1"/>
        <end position="20"/>
    </location>
</feature>
<dbReference type="AlphaFoldDB" id="A0A2W5MFF6"/>
<feature type="chain" id="PRO_5015915712" description="DUF1190 domain-containing protein" evidence="2">
    <location>
        <begin position="21"/>
        <end position="176"/>
    </location>
</feature>
<proteinExistence type="predicted"/>
<dbReference type="Pfam" id="PF06693">
    <property type="entry name" value="DUF1190"/>
    <property type="match status" value="1"/>
</dbReference>
<keyword evidence="2" id="KW-0732">Signal</keyword>
<evidence type="ECO:0000313" key="3">
    <source>
        <dbReference type="EMBL" id="PZQ18597.1"/>
    </source>
</evidence>
<comment type="caution">
    <text evidence="3">The sequence shown here is derived from an EMBL/GenBank/DDBJ whole genome shotgun (WGS) entry which is preliminary data.</text>
</comment>
<evidence type="ECO:0000313" key="4">
    <source>
        <dbReference type="Proteomes" id="UP000249046"/>
    </source>
</evidence>
<name>A0A2W5MFF6_9GAMM</name>
<dbReference type="EMBL" id="QFPO01000003">
    <property type="protein sequence ID" value="PZQ18597.1"/>
    <property type="molecule type" value="Genomic_DNA"/>
</dbReference>
<dbReference type="PROSITE" id="PS51257">
    <property type="entry name" value="PROKAR_LIPOPROTEIN"/>
    <property type="match status" value="1"/>
</dbReference>
<evidence type="ECO:0000256" key="1">
    <source>
        <dbReference type="SAM" id="MobiDB-lite"/>
    </source>
</evidence>
<evidence type="ECO:0000256" key="2">
    <source>
        <dbReference type="SAM" id="SignalP"/>
    </source>
</evidence>